<accession>A0A937X2F6</accession>
<proteinExistence type="predicted"/>
<dbReference type="EMBL" id="VGJX01000009">
    <property type="protein sequence ID" value="MBM3273577.1"/>
    <property type="molecule type" value="Genomic_DNA"/>
</dbReference>
<dbReference type="Proteomes" id="UP000703893">
    <property type="component" value="Unassembled WGS sequence"/>
</dbReference>
<evidence type="ECO:0000313" key="2">
    <source>
        <dbReference type="Proteomes" id="UP000703893"/>
    </source>
</evidence>
<dbReference type="Pfam" id="PF13620">
    <property type="entry name" value="CarboxypepD_reg"/>
    <property type="match status" value="1"/>
</dbReference>
<dbReference type="SUPFAM" id="SSF49464">
    <property type="entry name" value="Carboxypeptidase regulatory domain-like"/>
    <property type="match status" value="1"/>
</dbReference>
<gene>
    <name evidence="1" type="ORF">FJZ00_00385</name>
</gene>
<keyword evidence="1" id="KW-0645">Protease</keyword>
<reference evidence="1 2" key="1">
    <citation type="submission" date="2019-03" db="EMBL/GenBank/DDBJ databases">
        <title>Lake Tanganyika Metagenome-Assembled Genomes (MAGs).</title>
        <authorList>
            <person name="Tran P."/>
        </authorList>
    </citation>
    <scope>NUCLEOTIDE SEQUENCE [LARGE SCALE GENOMIC DNA]</scope>
    <source>
        <strain evidence="1">K_DeepCast_65m_m2_236</strain>
    </source>
</reference>
<sequence>MMGTSRPHWAAPTAVIAVLAATACPGPPAPVKLEPTAVPPTFIAVAPGITQKSAQFLTGSMVFLRVKDAATGLRVPRAAIGIHGPTLAGGMSGATFDLSFGPMAAATYKLVVSAPGYVTASQDLAVAPRAQAGQKTADTNVEIKLQPGSQTISGRVVDDRDGAPLAGARIMAGANVAYTGTDGAFRLEGLGSGSQAVTVRKTGFSKYSSTLKPGDAGTLRLGFSGLTINFANASTVFGNQTAVSALSSLQATLRAAGATVKENDPSGASIQVLAAPGSDVAARAVELKQFVRDGGKLVVMGEWGGLAGYSPEAAEAILHDAGLSLNPDLVRSGRNAGKADWPLASALAPWPYPSAEVGLFESATVLAVPPAQAVLRAVSGYRIAAASSQDPVMAAVAPYGEGLIAAVGDTSAFTDTNTTGTGPDLGYKDNRSYVVNLILW</sequence>
<dbReference type="GO" id="GO:0004180">
    <property type="term" value="F:carboxypeptidase activity"/>
    <property type="evidence" value="ECO:0007669"/>
    <property type="project" value="UniProtKB-KW"/>
</dbReference>
<keyword evidence="1" id="KW-0378">Hydrolase</keyword>
<dbReference type="InterPro" id="IPR008969">
    <property type="entry name" value="CarboxyPept-like_regulatory"/>
</dbReference>
<name>A0A937X2F6_9BACT</name>
<dbReference type="Gene3D" id="2.60.40.1120">
    <property type="entry name" value="Carboxypeptidase-like, regulatory domain"/>
    <property type="match status" value="1"/>
</dbReference>
<protein>
    <submittedName>
        <fullName evidence="1">Carboxypeptidase regulatory-like domain-containing protein</fullName>
    </submittedName>
</protein>
<comment type="caution">
    <text evidence="1">The sequence shown here is derived from an EMBL/GenBank/DDBJ whole genome shotgun (WGS) entry which is preliminary data.</text>
</comment>
<dbReference type="PROSITE" id="PS51257">
    <property type="entry name" value="PROKAR_LIPOPROTEIN"/>
    <property type="match status" value="1"/>
</dbReference>
<organism evidence="1 2">
    <name type="scientific">Candidatus Tanganyikabacteria bacterium</name>
    <dbReference type="NCBI Taxonomy" id="2961651"/>
    <lineage>
        <taxon>Bacteria</taxon>
        <taxon>Bacillati</taxon>
        <taxon>Candidatus Sericytochromatia</taxon>
        <taxon>Candidatus Tanganyikabacteria</taxon>
    </lineage>
</organism>
<evidence type="ECO:0000313" key="1">
    <source>
        <dbReference type="EMBL" id="MBM3273577.1"/>
    </source>
</evidence>
<keyword evidence="1" id="KW-0121">Carboxypeptidase</keyword>
<dbReference type="AlphaFoldDB" id="A0A937X2F6"/>